<dbReference type="RefSeq" id="WP_425309207.1">
    <property type="nucleotide sequence ID" value="NZ_CP154795.1"/>
</dbReference>
<gene>
    <name evidence="4" type="ORF">AADG42_10690</name>
</gene>
<keyword evidence="5" id="KW-1185">Reference proteome</keyword>
<organism evidence="4 5">
    <name type="scientific">Ammonicoccus fulvus</name>
    <dbReference type="NCBI Taxonomy" id="3138240"/>
    <lineage>
        <taxon>Bacteria</taxon>
        <taxon>Bacillati</taxon>
        <taxon>Actinomycetota</taxon>
        <taxon>Actinomycetes</taxon>
        <taxon>Propionibacteriales</taxon>
        <taxon>Propionibacteriaceae</taxon>
        <taxon>Ammonicoccus</taxon>
    </lineage>
</organism>
<dbReference type="InterPro" id="IPR011251">
    <property type="entry name" value="Luciferase-like_dom"/>
</dbReference>
<dbReference type="SUPFAM" id="SSF51679">
    <property type="entry name" value="Bacterial luciferase-like"/>
    <property type="match status" value="1"/>
</dbReference>
<dbReference type="InterPro" id="IPR050766">
    <property type="entry name" value="Bact_Lucif_Oxidored"/>
</dbReference>
<protein>
    <submittedName>
        <fullName evidence="4">LLM class flavin-dependent oxidoreductase</fullName>
        <ecNumber evidence="4">1.-.-.-</ecNumber>
    </submittedName>
</protein>
<dbReference type="Proteomes" id="UP001442841">
    <property type="component" value="Chromosome"/>
</dbReference>
<dbReference type="PANTHER" id="PTHR30137:SF8">
    <property type="entry name" value="BLR5498 PROTEIN"/>
    <property type="match status" value="1"/>
</dbReference>
<reference evidence="4 5" key="1">
    <citation type="submission" date="2024-04" db="EMBL/GenBank/DDBJ databases">
        <title>Isolation of an actinomycete strain from pig manure.</title>
        <authorList>
            <person name="Gong T."/>
            <person name="Yu Z."/>
            <person name="An M."/>
            <person name="Wei C."/>
            <person name="Yang W."/>
            <person name="Liu L."/>
        </authorList>
    </citation>
    <scope>NUCLEOTIDE SEQUENCE [LARGE SCALE GENOMIC DNA]</scope>
    <source>
        <strain evidence="4 5">ZF39</strain>
    </source>
</reference>
<dbReference type="PANTHER" id="PTHR30137">
    <property type="entry name" value="LUCIFERASE-LIKE MONOOXYGENASE"/>
    <property type="match status" value="1"/>
</dbReference>
<proteinExistence type="predicted"/>
<dbReference type="EC" id="1.-.-.-" evidence="4"/>
<accession>A0ABZ3FRN2</accession>
<name>A0ABZ3FRN2_9ACTN</name>
<evidence type="ECO:0000256" key="1">
    <source>
        <dbReference type="ARBA" id="ARBA00023002"/>
    </source>
</evidence>
<evidence type="ECO:0000313" key="4">
    <source>
        <dbReference type="EMBL" id="XAN07749.1"/>
    </source>
</evidence>
<dbReference type="InterPro" id="IPR036661">
    <property type="entry name" value="Luciferase-like_sf"/>
</dbReference>
<dbReference type="GO" id="GO:0016491">
    <property type="term" value="F:oxidoreductase activity"/>
    <property type="evidence" value="ECO:0007669"/>
    <property type="project" value="UniProtKB-KW"/>
</dbReference>
<dbReference type="Gene3D" id="3.20.20.30">
    <property type="entry name" value="Luciferase-like domain"/>
    <property type="match status" value="1"/>
</dbReference>
<sequence>MALTTGLYLTNQYFPGEDPRAALEGQLAMVRAARDGGWDAVFAGHHYLGDELAHFQPLPMLARVAAESGDMTVGTGIWLLALPNPLDVAENMATLDIITGGRLIFGVGLGYRDVEYAAFGIGPRRIGRFEANLAVIRQLWSGGPVDADLPWCHLEGAHLRILPQQRPGPPVWMAANSDSAVERAARIADAWLINPHATLATITRQLDLYRAAGGVPAGNRLPAMREIFCAPDRETAVRRAAPVLGAKYRTYADWGQDKVMPDRDAFDTAYAELADQRFIVGSPADCIAALRPWLDLGVTDLVLRTHWAGMPPAHAIESIRLISEEVLPALR</sequence>
<dbReference type="Pfam" id="PF00296">
    <property type="entry name" value="Bac_luciferase"/>
    <property type="match status" value="1"/>
</dbReference>
<feature type="domain" description="Luciferase-like" evidence="3">
    <location>
        <begin position="16"/>
        <end position="299"/>
    </location>
</feature>
<evidence type="ECO:0000259" key="3">
    <source>
        <dbReference type="Pfam" id="PF00296"/>
    </source>
</evidence>
<keyword evidence="2" id="KW-0503">Monooxygenase</keyword>
<evidence type="ECO:0000256" key="2">
    <source>
        <dbReference type="ARBA" id="ARBA00023033"/>
    </source>
</evidence>
<evidence type="ECO:0000313" key="5">
    <source>
        <dbReference type="Proteomes" id="UP001442841"/>
    </source>
</evidence>
<dbReference type="EMBL" id="CP154795">
    <property type="protein sequence ID" value="XAN07749.1"/>
    <property type="molecule type" value="Genomic_DNA"/>
</dbReference>
<keyword evidence="1 4" id="KW-0560">Oxidoreductase</keyword>